<evidence type="ECO:0000256" key="1">
    <source>
        <dbReference type="SAM" id="Phobius"/>
    </source>
</evidence>
<keyword evidence="1" id="KW-0812">Transmembrane</keyword>
<gene>
    <name evidence="2" type="ORF">K8V74_07080</name>
</gene>
<dbReference type="EMBL" id="DYXR01000227">
    <property type="protein sequence ID" value="HJE77695.1"/>
    <property type="molecule type" value="Genomic_DNA"/>
</dbReference>
<feature type="transmembrane region" description="Helical" evidence="1">
    <location>
        <begin position="330"/>
        <end position="347"/>
    </location>
</feature>
<feature type="transmembrane region" description="Helical" evidence="1">
    <location>
        <begin position="193"/>
        <end position="212"/>
    </location>
</feature>
<keyword evidence="1" id="KW-1133">Transmembrane helix</keyword>
<reference evidence="2" key="2">
    <citation type="submission" date="2021-09" db="EMBL/GenBank/DDBJ databases">
        <authorList>
            <person name="Gilroy R."/>
        </authorList>
    </citation>
    <scope>NUCLEOTIDE SEQUENCE</scope>
    <source>
        <strain evidence="2">CHK139-4039</strain>
    </source>
</reference>
<organism evidence="2 3">
    <name type="scientific">Brevibacterium epidermidis</name>
    <dbReference type="NCBI Taxonomy" id="1698"/>
    <lineage>
        <taxon>Bacteria</taxon>
        <taxon>Bacillati</taxon>
        <taxon>Actinomycetota</taxon>
        <taxon>Actinomycetes</taxon>
        <taxon>Micrococcales</taxon>
        <taxon>Brevibacteriaceae</taxon>
        <taxon>Brevibacterium</taxon>
    </lineage>
</organism>
<feature type="transmembrane region" description="Helical" evidence="1">
    <location>
        <begin position="427"/>
        <end position="448"/>
    </location>
</feature>
<keyword evidence="1" id="KW-0472">Membrane</keyword>
<sequence length="582" mass="63178">MNGSNDACRSAMVPPREARHGSLGVRRAADGRWLLRLAQALSLAALCLWIVMLWVPVFASPEDSSEAPHPPRIIVTALGGPPFDLDEARVPNVMVALGVLTCAAAAFLLSVRARPDSHPWPDVAPYLWPDVAARLWSDVVARLWSVGTLFLSLCAFLVLAELWANPPTIMWDAVDDKGLPVFGTVVAQPAPGAGLWLLGCVCLLAAGVCGLLSDVRRRRSVPGDGTALHQGTAPVHYSNSRITPWPRGNRTHRWAQRLPWVALACWVLMIWVPIFDSGDHGDDRLTVTSLGRVPFDLADLAPEVILPWAVVLACAATAKRFATFAHWPPLSVAVGVGLFIQQATMVIDLPRKRVESTDAAGEKFSALIVGYPSAGHYLWTIGCWALIAAGICGLLSDRRRIDRQMQRQAQRPPEEIIRRRQRKLQQWARWLPFVAVAMWIATIFIPVVDSFNDDGPRIRLTSLGDWTFDDGGEVLPPFIFLWALMVAIAALGLGFASDLWWNVTAVLIAALIVFILVGIVLSPPVTLWDGQLPDGTPTGGMEVGRPSFGFGLWLIGAASLAAAGVCGFAAKAQRPRHTVEGA</sequence>
<feature type="transmembrane region" description="Helical" evidence="1">
    <location>
        <begin position="503"/>
        <end position="528"/>
    </location>
</feature>
<feature type="transmembrane region" description="Helical" evidence="1">
    <location>
        <begin position="300"/>
        <end position="318"/>
    </location>
</feature>
<comment type="caution">
    <text evidence="2">The sequence shown here is derived from an EMBL/GenBank/DDBJ whole genome shotgun (WGS) entry which is preliminary data.</text>
</comment>
<dbReference type="Proteomes" id="UP000743760">
    <property type="component" value="Unassembled WGS sequence"/>
</dbReference>
<accession>A0A9D2ZWB1</accession>
<proteinExistence type="predicted"/>
<evidence type="ECO:0000313" key="3">
    <source>
        <dbReference type="Proteomes" id="UP000743760"/>
    </source>
</evidence>
<feature type="transmembrane region" description="Helical" evidence="1">
    <location>
        <begin position="548"/>
        <end position="570"/>
    </location>
</feature>
<dbReference type="AlphaFoldDB" id="A0A9D2ZWB1"/>
<name>A0A9D2ZWB1_BREEP</name>
<reference evidence="2" key="1">
    <citation type="journal article" date="2021" name="PeerJ">
        <title>Extensive microbial diversity within the chicken gut microbiome revealed by metagenomics and culture.</title>
        <authorList>
            <person name="Gilroy R."/>
            <person name="Ravi A."/>
            <person name="Getino M."/>
            <person name="Pursley I."/>
            <person name="Horton D.L."/>
            <person name="Alikhan N.F."/>
            <person name="Baker D."/>
            <person name="Gharbi K."/>
            <person name="Hall N."/>
            <person name="Watson M."/>
            <person name="Adriaenssens E.M."/>
            <person name="Foster-Nyarko E."/>
            <person name="Jarju S."/>
            <person name="Secka A."/>
            <person name="Antonio M."/>
            <person name="Oren A."/>
            <person name="Chaudhuri R.R."/>
            <person name="La Ragione R."/>
            <person name="Hildebrand F."/>
            <person name="Pallen M.J."/>
        </authorList>
    </citation>
    <scope>NUCLEOTIDE SEQUENCE</scope>
    <source>
        <strain evidence="2">CHK139-4039</strain>
    </source>
</reference>
<feature type="transmembrane region" description="Helical" evidence="1">
    <location>
        <begin position="33"/>
        <end position="55"/>
    </location>
</feature>
<feature type="transmembrane region" description="Helical" evidence="1">
    <location>
        <begin position="474"/>
        <end position="496"/>
    </location>
</feature>
<feature type="transmembrane region" description="Helical" evidence="1">
    <location>
        <begin position="377"/>
        <end position="396"/>
    </location>
</feature>
<protein>
    <submittedName>
        <fullName evidence="2">Uncharacterized protein</fullName>
    </submittedName>
</protein>
<feature type="transmembrane region" description="Helical" evidence="1">
    <location>
        <begin position="257"/>
        <end position="275"/>
    </location>
</feature>
<feature type="transmembrane region" description="Helical" evidence="1">
    <location>
        <begin position="143"/>
        <end position="164"/>
    </location>
</feature>
<feature type="transmembrane region" description="Helical" evidence="1">
    <location>
        <begin position="93"/>
        <end position="111"/>
    </location>
</feature>
<evidence type="ECO:0000313" key="2">
    <source>
        <dbReference type="EMBL" id="HJE77695.1"/>
    </source>
</evidence>